<evidence type="ECO:0000313" key="3">
    <source>
        <dbReference type="Proteomes" id="UP000286045"/>
    </source>
</evidence>
<organism evidence="2 3">
    <name type="scientific">Xylaria grammica</name>
    <dbReference type="NCBI Taxonomy" id="363999"/>
    <lineage>
        <taxon>Eukaryota</taxon>
        <taxon>Fungi</taxon>
        <taxon>Dikarya</taxon>
        <taxon>Ascomycota</taxon>
        <taxon>Pezizomycotina</taxon>
        <taxon>Sordariomycetes</taxon>
        <taxon>Xylariomycetidae</taxon>
        <taxon>Xylariales</taxon>
        <taxon>Xylariaceae</taxon>
        <taxon>Xylaria</taxon>
    </lineage>
</organism>
<sequence>MQDPISFALVAFSTCLSAYVHWRDNPVTSLGWAACLLAASFGFNAYLLGVVVLFTAFLAMIWALIASSHYFILFLILQSVLVTTSDYGWWILWSGTALCSIYYVGLWAIPYAVGHLLVFLCIKYSLYSPDDRPWLHHSPPPLFLFLKVKLARFAPFLDCYLMDIHPALSMMSKYLLRVLTAVTDFIVETVKTGVWKFTQSYRWCPRWKIEEYARISAEHKKERQDQKTPYATLCRLRDENNRRWQQTLKNRQTEPQGRNADRLPGFAPPPPIHNPFGFDEPSPVVSEPKCKPFSKIFLETINSTVQSHISDNTPKDVELTGSGIQAPVVVAHPPPKPKSHPHTPPTPATPTTPATLDTSIQMQWGPDFGKQAAVKTPQNSGMVTCTHDESDPVAPTAPKLVLTPPVPKPVPTPPAPQVIEIKDVEMKDANDPMEQLNGLLDNLTIGSEHDDMEIDHSASPLAWITGKPAFSPLYVRVQPTPVPVIAPRFLPAVPVPIAGFSRSVTVAPRPPTVPAFPVPRLPVLPIAPMVPATPMPRPIAPIAPVTPMLRPVAPIVPAISVPRPIVPMVPAAPMPLPIAPMAPAAPMPLPIAPMVPAASVSLPIAPMAPAAPMPLPIAPMVPAASVPLPITPVAPAAPMIPSPAVINGPVYTVTRAPTPVVAPPTVPMIMGSKRAPSPFKPASGPAVITVPDITPNFSGPALPLPSAVPAPTASVFEFSAPQAFPTPPTLPTAPTAPSFAVDLSAPAPLKAAPGRRIAKPRISRRALAKLSVPRSAPAVPEKAPSLEYDEAKLLEEFLELPDVSPPKFDEATIKELDEALFGPDPNAENIPAYDDLPSPGPIDFTEQEISNVIRRSIPDEIFTQGAFDVDAAPPVLDLRRPVTSVQPADTSAEDQVDYSSDGPTGDLPVIEDHPSIPSSFIPGGDFTTENLPAQPAPLLTAEEEEEMSFNLLCGDEDPMAQLSQGRQRSQEEIEMGIGHIPGPPPVYADDPADVAKAMTAAADPNPRVIKRRTRRGRRVI</sequence>
<feature type="region of interest" description="Disordered" evidence="1">
    <location>
        <begin position="333"/>
        <end position="353"/>
    </location>
</feature>
<dbReference type="STRING" id="363999.A0A439D712"/>
<accession>A0A439D712</accession>
<dbReference type="AlphaFoldDB" id="A0A439D712"/>
<keyword evidence="3" id="KW-1185">Reference proteome</keyword>
<evidence type="ECO:0000313" key="2">
    <source>
        <dbReference type="EMBL" id="RWA10189.1"/>
    </source>
</evidence>
<feature type="region of interest" description="Disordered" evidence="1">
    <location>
        <begin position="880"/>
        <end position="912"/>
    </location>
</feature>
<reference evidence="2 3" key="1">
    <citation type="submission" date="2018-12" db="EMBL/GenBank/DDBJ databases">
        <title>Draft genome sequence of Xylaria grammica IHI A82.</title>
        <authorList>
            <person name="Buettner E."/>
            <person name="Kellner H."/>
        </authorList>
    </citation>
    <scope>NUCLEOTIDE SEQUENCE [LARGE SCALE GENOMIC DNA]</scope>
    <source>
        <strain evidence="2 3">IHI A82</strain>
    </source>
</reference>
<dbReference type="EMBL" id="RYZI01000124">
    <property type="protein sequence ID" value="RWA10189.1"/>
    <property type="molecule type" value="Genomic_DNA"/>
</dbReference>
<dbReference type="Proteomes" id="UP000286045">
    <property type="component" value="Unassembled WGS sequence"/>
</dbReference>
<protein>
    <submittedName>
        <fullName evidence="2">Uncharacterized protein</fullName>
    </submittedName>
</protein>
<comment type="caution">
    <text evidence="2">The sequence shown here is derived from an EMBL/GenBank/DDBJ whole genome shotgun (WGS) entry which is preliminary data.</text>
</comment>
<name>A0A439D712_9PEZI</name>
<gene>
    <name evidence="2" type="ORF">EKO27_g4929</name>
</gene>
<evidence type="ECO:0000256" key="1">
    <source>
        <dbReference type="SAM" id="MobiDB-lite"/>
    </source>
</evidence>
<proteinExistence type="predicted"/>